<evidence type="ECO:0000256" key="1">
    <source>
        <dbReference type="SAM" id="Phobius"/>
    </source>
</evidence>
<comment type="caution">
    <text evidence="2">The sequence shown here is derived from an EMBL/GenBank/DDBJ whole genome shotgun (WGS) entry which is preliminary data.</text>
</comment>
<gene>
    <name evidence="2" type="ORF">EWM59_10580</name>
</gene>
<sequence>MEPRFLFPHRYKLIGWLMAIPSLILGLCVLIGDFSFDFLTVKLPFEYIFTDTFHTANGSGSATDTISYLNFTDEIAAIGTIVGLLLVAFSRVRIEDEYVSKIRLESLQWAIYLNFALLILATIFIHGMAFFSVIVYNMFTPLLLFIIRFHYILFMKPSFEANGKLQNS</sequence>
<evidence type="ECO:0000313" key="2">
    <source>
        <dbReference type="EMBL" id="RYU95797.1"/>
    </source>
</evidence>
<keyword evidence="3" id="KW-1185">Reference proteome</keyword>
<dbReference type="RefSeq" id="WP_130020936.1">
    <property type="nucleotide sequence ID" value="NZ_SEWF01000012.1"/>
</dbReference>
<feature type="transmembrane region" description="Helical" evidence="1">
    <location>
        <begin position="12"/>
        <end position="32"/>
    </location>
</feature>
<proteinExistence type="predicted"/>
<protein>
    <submittedName>
        <fullName evidence="2">Uncharacterized protein</fullName>
    </submittedName>
</protein>
<dbReference type="EMBL" id="SEWF01000012">
    <property type="protein sequence ID" value="RYU95797.1"/>
    <property type="molecule type" value="Genomic_DNA"/>
</dbReference>
<keyword evidence="1" id="KW-0812">Transmembrane</keyword>
<reference evidence="2 3" key="1">
    <citation type="submission" date="2019-02" db="EMBL/GenBank/DDBJ databases">
        <title>Bacterial novel species Emticicia sp. 17J42-9 isolated from soil.</title>
        <authorList>
            <person name="Jung H.-Y."/>
        </authorList>
    </citation>
    <scope>NUCLEOTIDE SEQUENCE [LARGE SCALE GENOMIC DNA]</scope>
    <source>
        <strain evidence="2 3">17J42-9</strain>
    </source>
</reference>
<dbReference type="OrthoDB" id="894278at2"/>
<organism evidence="2 3">
    <name type="scientific">Emticicia agri</name>
    <dbReference type="NCBI Taxonomy" id="2492393"/>
    <lineage>
        <taxon>Bacteria</taxon>
        <taxon>Pseudomonadati</taxon>
        <taxon>Bacteroidota</taxon>
        <taxon>Cytophagia</taxon>
        <taxon>Cytophagales</taxon>
        <taxon>Leadbetterellaceae</taxon>
        <taxon>Emticicia</taxon>
    </lineage>
</organism>
<evidence type="ECO:0000313" key="3">
    <source>
        <dbReference type="Proteomes" id="UP000293162"/>
    </source>
</evidence>
<keyword evidence="1" id="KW-0472">Membrane</keyword>
<feature type="transmembrane region" description="Helical" evidence="1">
    <location>
        <begin position="134"/>
        <end position="154"/>
    </location>
</feature>
<keyword evidence="1" id="KW-1133">Transmembrane helix</keyword>
<name>A0A4Q5M1T1_9BACT</name>
<feature type="transmembrane region" description="Helical" evidence="1">
    <location>
        <begin position="106"/>
        <end position="128"/>
    </location>
</feature>
<dbReference type="AlphaFoldDB" id="A0A4Q5M1T1"/>
<dbReference type="Proteomes" id="UP000293162">
    <property type="component" value="Unassembled WGS sequence"/>
</dbReference>
<feature type="transmembrane region" description="Helical" evidence="1">
    <location>
        <begin position="75"/>
        <end position="94"/>
    </location>
</feature>
<accession>A0A4Q5M1T1</accession>